<dbReference type="PANTHER" id="PTHR23150">
    <property type="entry name" value="SULFATASE MODIFYING FACTOR 1, 2"/>
    <property type="match status" value="1"/>
</dbReference>
<gene>
    <name evidence="3" type="ordered locus">Despr_0677</name>
</gene>
<dbReference type="SUPFAM" id="SSF56436">
    <property type="entry name" value="C-type lectin-like"/>
    <property type="match status" value="1"/>
</dbReference>
<dbReference type="InterPro" id="IPR005532">
    <property type="entry name" value="SUMF_dom"/>
</dbReference>
<feature type="chain" id="PRO_5030968763" description="Sulfatase-modifying factor enzyme-like domain-containing protein" evidence="1">
    <location>
        <begin position="27"/>
        <end position="535"/>
    </location>
</feature>
<dbReference type="Proteomes" id="UP000006365">
    <property type="component" value="Chromosome"/>
</dbReference>
<evidence type="ECO:0000256" key="1">
    <source>
        <dbReference type="SAM" id="SignalP"/>
    </source>
</evidence>
<sequence>MRQHFLRYAFFVALFLALAFGQGSGAAEQPSGSRPPANDVLLPMPGGRTMAFRPVCIGEGGGSYAWKRFRVGDPAGGYKESPTGVAIGGAFKVGSSASEDWCYFIGKHEVTEDQVFAVLQTPKEFENSQLPVRNLSWFEASDFIRKYNEWLNGNAQKDLPIHGGVPGFLRLPTEFEWEFAARGGSEVDAAGFDRKMPYPPERLAEYEWFAGPSSSHNKVQKVGLLKPNVLGIHDMLGNVAEMTGTLYQIEYYQGRNGGYVAKGGHFLTDANQLRSSMRTEQEFYAQDAKNKTVVPAKKETLGFRPVLASLVFPNRQVSSQMSEDWEIYRQGAAQTLPAATSTSSTSAKAQVSGTDAGAHLQRLKKALADAGTMSASVQQELDLLAASLNDIQFTIKQAEQDSAYSWVKIGGEQAFFISKEARKLPILENLLQSAQSAQRTEVVDKYREREMEIRQNIDQAMSSYTESIRQLGTVSETAVNDGFDRYVQFLKKHNAEQQINLLATVRRHAGEYLKVKRTDDETWKKQLFEWAKEKR</sequence>
<feature type="domain" description="Sulfatase-modifying factor enzyme-like" evidence="2">
    <location>
        <begin position="121"/>
        <end position="282"/>
    </location>
</feature>
<dbReference type="KEGG" id="dpr:Despr_0677"/>
<feature type="signal peptide" evidence="1">
    <location>
        <begin position="1"/>
        <end position="26"/>
    </location>
</feature>
<dbReference type="AlphaFoldDB" id="A0A7U3YKC7"/>
<proteinExistence type="predicted"/>
<reference evidence="3 4" key="1">
    <citation type="journal article" date="2011" name="Stand. Genomic Sci.">
        <title>Complete genome sequence of Desulfobulbus propionicus type strain (1pr3).</title>
        <authorList>
            <person name="Pagani I."/>
            <person name="Lapidus A."/>
            <person name="Nolan M."/>
            <person name="Lucas S."/>
            <person name="Hammon N."/>
            <person name="Deshpande S."/>
            <person name="Cheng J.F."/>
            <person name="Chertkov O."/>
            <person name="Davenport K."/>
            <person name="Tapia R."/>
            <person name="Han C."/>
            <person name="Goodwin L."/>
            <person name="Pitluck S."/>
            <person name="Liolios K."/>
            <person name="Mavromatis K."/>
            <person name="Ivanova N."/>
            <person name="Mikhailova N."/>
            <person name="Pati A."/>
            <person name="Chen A."/>
            <person name="Palaniappan K."/>
            <person name="Land M."/>
            <person name="Hauser L."/>
            <person name="Chang Y.J."/>
            <person name="Jeffries C.D."/>
            <person name="Detter J.C."/>
            <person name="Brambilla E."/>
            <person name="Kannan K.P."/>
            <person name="Djao O.D."/>
            <person name="Rohde M."/>
            <person name="Pukall R."/>
            <person name="Spring S."/>
            <person name="Goker M."/>
            <person name="Sikorski J."/>
            <person name="Woyke T."/>
            <person name="Bristow J."/>
            <person name="Eisen J.A."/>
            <person name="Markowitz V."/>
            <person name="Hugenholtz P."/>
            <person name="Kyrpides N.C."/>
            <person name="Klenk H.P."/>
        </authorList>
    </citation>
    <scope>NUCLEOTIDE SEQUENCE [LARGE SCALE GENOMIC DNA]</scope>
    <source>
        <strain evidence="4">ATCC 33891 / DSM 2032 / 1pr3</strain>
    </source>
</reference>
<evidence type="ECO:0000259" key="2">
    <source>
        <dbReference type="Pfam" id="PF03781"/>
    </source>
</evidence>
<dbReference type="InterPro" id="IPR042095">
    <property type="entry name" value="SUMF_sf"/>
</dbReference>
<dbReference type="InterPro" id="IPR051043">
    <property type="entry name" value="Sulfatase_Mod_Factor_Kinase"/>
</dbReference>
<protein>
    <recommendedName>
        <fullName evidence="2">Sulfatase-modifying factor enzyme-like domain-containing protein</fullName>
    </recommendedName>
</protein>
<dbReference type="EMBL" id="CP002364">
    <property type="protein sequence ID" value="ADW16853.1"/>
    <property type="molecule type" value="Genomic_DNA"/>
</dbReference>
<name>A0A7U3YKC7_DESPD</name>
<dbReference type="Pfam" id="PF03781">
    <property type="entry name" value="FGE-sulfatase"/>
    <property type="match status" value="1"/>
</dbReference>
<accession>A0A7U3YKC7</accession>
<evidence type="ECO:0000313" key="4">
    <source>
        <dbReference type="Proteomes" id="UP000006365"/>
    </source>
</evidence>
<dbReference type="Gene3D" id="3.90.1580.10">
    <property type="entry name" value="paralog of FGE (formylglycine-generating enzyme)"/>
    <property type="match status" value="1"/>
</dbReference>
<keyword evidence="1" id="KW-0732">Signal</keyword>
<evidence type="ECO:0000313" key="3">
    <source>
        <dbReference type="EMBL" id="ADW16853.1"/>
    </source>
</evidence>
<keyword evidence="4" id="KW-1185">Reference proteome</keyword>
<organism evidence="3 4">
    <name type="scientific">Desulfobulbus propionicus (strain ATCC 33891 / DSM 2032 / VKM B-1956 / 1pr3)</name>
    <dbReference type="NCBI Taxonomy" id="577650"/>
    <lineage>
        <taxon>Bacteria</taxon>
        <taxon>Pseudomonadati</taxon>
        <taxon>Thermodesulfobacteriota</taxon>
        <taxon>Desulfobulbia</taxon>
        <taxon>Desulfobulbales</taxon>
        <taxon>Desulfobulbaceae</taxon>
        <taxon>Desulfobulbus</taxon>
    </lineage>
</organism>
<dbReference type="GO" id="GO:0120147">
    <property type="term" value="F:formylglycine-generating oxidase activity"/>
    <property type="evidence" value="ECO:0007669"/>
    <property type="project" value="TreeGrafter"/>
</dbReference>
<dbReference type="InterPro" id="IPR016187">
    <property type="entry name" value="CTDL_fold"/>
</dbReference>
<dbReference type="PANTHER" id="PTHR23150:SF19">
    <property type="entry name" value="FORMYLGLYCINE-GENERATING ENZYME"/>
    <property type="match status" value="1"/>
</dbReference>